<keyword evidence="3" id="KW-1185">Reference proteome</keyword>
<gene>
    <name evidence="2" type="ORF">NQ318_001772</name>
</gene>
<reference evidence="2" key="1">
    <citation type="journal article" date="2023" name="Insect Mol. Biol.">
        <title>Genome sequencing provides insights into the evolution of gene families encoding plant cell wall-degrading enzymes in longhorned beetles.</title>
        <authorList>
            <person name="Shin N.R."/>
            <person name="Okamura Y."/>
            <person name="Kirsch R."/>
            <person name="Pauchet Y."/>
        </authorList>
    </citation>
    <scope>NUCLEOTIDE SEQUENCE</scope>
    <source>
        <strain evidence="2">AMC_N1</strain>
    </source>
</reference>
<dbReference type="InterPro" id="IPR052638">
    <property type="entry name" value="PiggyBac_TE-derived"/>
</dbReference>
<comment type="caution">
    <text evidence="2">The sequence shown here is derived from an EMBL/GenBank/DDBJ whole genome shotgun (WGS) entry which is preliminary data.</text>
</comment>
<dbReference type="GO" id="GO:0043565">
    <property type="term" value="F:sequence-specific DNA binding"/>
    <property type="evidence" value="ECO:0007669"/>
    <property type="project" value="TreeGrafter"/>
</dbReference>
<proteinExistence type="predicted"/>
<organism evidence="2 3">
    <name type="scientific">Aromia moschata</name>
    <dbReference type="NCBI Taxonomy" id="1265417"/>
    <lineage>
        <taxon>Eukaryota</taxon>
        <taxon>Metazoa</taxon>
        <taxon>Ecdysozoa</taxon>
        <taxon>Arthropoda</taxon>
        <taxon>Hexapoda</taxon>
        <taxon>Insecta</taxon>
        <taxon>Pterygota</taxon>
        <taxon>Neoptera</taxon>
        <taxon>Endopterygota</taxon>
        <taxon>Coleoptera</taxon>
        <taxon>Polyphaga</taxon>
        <taxon>Cucujiformia</taxon>
        <taxon>Chrysomeloidea</taxon>
        <taxon>Cerambycidae</taxon>
        <taxon>Cerambycinae</taxon>
        <taxon>Callichromatini</taxon>
        <taxon>Aromia</taxon>
    </lineage>
</organism>
<feature type="domain" description="PiggyBac transposable element-derived protein" evidence="1">
    <location>
        <begin position="133"/>
        <end position="185"/>
    </location>
</feature>
<protein>
    <recommendedName>
        <fullName evidence="1">PiggyBac transposable element-derived protein domain-containing protein</fullName>
    </recommendedName>
</protein>
<dbReference type="AlphaFoldDB" id="A0AAV8Y804"/>
<sequence>MDIRLERGFTLEEAIQMAYDDDIDVHEIYIEPPEADILTNEDSGEEDGGGLLDNLSGRQLLPKAELVLRSAVTVDEAEPEEILVRPANGSDPNDVFLRPGLEKITWIHGDFEERTKSFSEPDYSKYEKMSYLDIFEEFLDDDVIGLLVEQSNKYALFCNQPHPNISKEEMKCAIGILIVTGYMSYQGEISTRKGLCLLDCIWDLND</sequence>
<dbReference type="InterPro" id="IPR029526">
    <property type="entry name" value="PGBD"/>
</dbReference>
<evidence type="ECO:0000313" key="2">
    <source>
        <dbReference type="EMBL" id="KAJ8946497.1"/>
    </source>
</evidence>
<evidence type="ECO:0000259" key="1">
    <source>
        <dbReference type="Pfam" id="PF13843"/>
    </source>
</evidence>
<dbReference type="Pfam" id="PF13843">
    <property type="entry name" value="DDE_Tnp_1_7"/>
    <property type="match status" value="1"/>
</dbReference>
<evidence type="ECO:0000313" key="3">
    <source>
        <dbReference type="Proteomes" id="UP001162162"/>
    </source>
</evidence>
<name>A0AAV8Y804_9CUCU</name>
<dbReference type="PANTHER" id="PTHR47055">
    <property type="entry name" value="DDE_TNP_1_7 DOMAIN-CONTAINING PROTEIN"/>
    <property type="match status" value="1"/>
</dbReference>
<dbReference type="Proteomes" id="UP001162162">
    <property type="component" value="Unassembled WGS sequence"/>
</dbReference>
<dbReference type="EMBL" id="JAPWTK010000184">
    <property type="protein sequence ID" value="KAJ8946497.1"/>
    <property type="molecule type" value="Genomic_DNA"/>
</dbReference>
<dbReference type="PANTHER" id="PTHR47055:SF3">
    <property type="entry name" value="PHORBOL-ESTER_DAG-TYPE DOMAIN-CONTAINING PROTEIN"/>
    <property type="match status" value="1"/>
</dbReference>
<accession>A0AAV8Y804</accession>